<keyword evidence="1 2" id="KW-0732">Signal</keyword>
<organism evidence="3 4">
    <name type="scientific">Meridianimarinicoccus marinus</name>
    <dbReference type="NCBI Taxonomy" id="3231483"/>
    <lineage>
        <taxon>Bacteria</taxon>
        <taxon>Pseudomonadati</taxon>
        <taxon>Pseudomonadota</taxon>
        <taxon>Alphaproteobacteria</taxon>
        <taxon>Rhodobacterales</taxon>
        <taxon>Paracoccaceae</taxon>
        <taxon>Meridianimarinicoccus</taxon>
    </lineage>
</organism>
<dbReference type="Proteomes" id="UP001553161">
    <property type="component" value="Unassembled WGS sequence"/>
</dbReference>
<evidence type="ECO:0000256" key="2">
    <source>
        <dbReference type="SAM" id="SignalP"/>
    </source>
</evidence>
<feature type="chain" id="PRO_5046947610" evidence="2">
    <location>
        <begin position="26"/>
        <end position="201"/>
    </location>
</feature>
<reference evidence="3 4" key="1">
    <citation type="submission" date="2024-07" db="EMBL/GenBank/DDBJ databases">
        <authorList>
            <person name="Kang M."/>
        </authorList>
    </citation>
    <scope>NUCLEOTIDE SEQUENCE [LARGE SCALE GENOMIC DNA]</scope>
    <source>
        <strain evidence="3 4">DFM31</strain>
    </source>
</reference>
<keyword evidence="3" id="KW-0449">Lipoprotein</keyword>
<dbReference type="SUPFAM" id="SSF89392">
    <property type="entry name" value="Prokaryotic lipoproteins and lipoprotein localization factors"/>
    <property type="match status" value="1"/>
</dbReference>
<evidence type="ECO:0000256" key="1">
    <source>
        <dbReference type="ARBA" id="ARBA00022729"/>
    </source>
</evidence>
<feature type="signal peptide" evidence="2">
    <location>
        <begin position="1"/>
        <end position="25"/>
    </location>
</feature>
<evidence type="ECO:0000313" key="4">
    <source>
        <dbReference type="Proteomes" id="UP001553161"/>
    </source>
</evidence>
<dbReference type="CDD" id="cd16325">
    <property type="entry name" value="LolA"/>
    <property type="match status" value="1"/>
</dbReference>
<keyword evidence="4" id="KW-1185">Reference proteome</keyword>
<dbReference type="EMBL" id="JBFBVU010000019">
    <property type="protein sequence ID" value="MEV8467924.1"/>
    <property type="molecule type" value="Genomic_DNA"/>
</dbReference>
<dbReference type="Pfam" id="PF03548">
    <property type="entry name" value="LolA"/>
    <property type="match status" value="1"/>
</dbReference>
<comment type="caution">
    <text evidence="3">The sequence shown here is derived from an EMBL/GenBank/DDBJ whole genome shotgun (WGS) entry which is preliminary data.</text>
</comment>
<accession>A0ABV3L8M0</accession>
<dbReference type="InterPro" id="IPR029046">
    <property type="entry name" value="LolA/LolB/LppX"/>
</dbReference>
<dbReference type="PANTHER" id="PTHR35869">
    <property type="entry name" value="OUTER-MEMBRANE LIPOPROTEIN CARRIER PROTEIN"/>
    <property type="match status" value="1"/>
</dbReference>
<dbReference type="RefSeq" id="WP_366193835.1">
    <property type="nucleotide sequence ID" value="NZ_JBFBVU010000019.1"/>
</dbReference>
<name>A0ABV3L8M0_9RHOB</name>
<dbReference type="PANTHER" id="PTHR35869:SF1">
    <property type="entry name" value="OUTER-MEMBRANE LIPOPROTEIN CARRIER PROTEIN"/>
    <property type="match status" value="1"/>
</dbReference>
<proteinExistence type="predicted"/>
<dbReference type="InterPro" id="IPR004564">
    <property type="entry name" value="OM_lipoprot_carrier_LolA-like"/>
</dbReference>
<dbReference type="PROSITE" id="PS51318">
    <property type="entry name" value="TAT"/>
    <property type="match status" value="1"/>
</dbReference>
<dbReference type="InterPro" id="IPR006311">
    <property type="entry name" value="TAT_signal"/>
</dbReference>
<sequence>MPQTRRGFLAATTATALLAALPARAEKASLSELSAYLNTIGTVETRFTQINSDGSKSTGRLFIKRPGRARFEYDPPLDDTLVLAGGGSIGIFDGRGTAEVYPLATTPLKLILDRNIDLTRIHMVTGHGEQDGRTVVQAQDPEHPEYGRIYLFFDRNPMRLSEWLIVSQTGEQTRLKLRPFVEHDRLSDRMFSVRLEKEARG</sequence>
<protein>
    <submittedName>
        <fullName evidence="3">Outer membrane lipoprotein carrier protein LolA</fullName>
    </submittedName>
</protein>
<dbReference type="Gene3D" id="2.50.20.10">
    <property type="entry name" value="Lipoprotein localisation LolA/LolB/LppX"/>
    <property type="match status" value="1"/>
</dbReference>
<evidence type="ECO:0000313" key="3">
    <source>
        <dbReference type="EMBL" id="MEV8467924.1"/>
    </source>
</evidence>
<gene>
    <name evidence="3" type="ORF">AB0T83_14185</name>
</gene>